<dbReference type="PANTHER" id="PTHR33294">
    <property type="entry name" value="AWPM-19-LIKE FAMILY PROTEIN"/>
    <property type="match status" value="1"/>
</dbReference>
<dbReference type="EMBL" id="CAUOFW020004725">
    <property type="protein sequence ID" value="CAK9167000.1"/>
    <property type="molecule type" value="Genomic_DNA"/>
</dbReference>
<evidence type="ECO:0000313" key="2">
    <source>
        <dbReference type="EMBL" id="CAK9167000.1"/>
    </source>
</evidence>
<proteinExistence type="predicted"/>
<accession>A0ABC8TC51</accession>
<dbReference type="Proteomes" id="UP001642360">
    <property type="component" value="Unassembled WGS sequence"/>
</dbReference>
<feature type="non-terminal residue" evidence="2">
    <location>
        <position position="1"/>
    </location>
</feature>
<comment type="caution">
    <text evidence="2">The sequence shown here is derived from an EMBL/GenBank/DDBJ whole genome shotgun (WGS) entry which is preliminary data.</text>
</comment>
<evidence type="ECO:0000256" key="1">
    <source>
        <dbReference type="SAM" id="SignalP"/>
    </source>
</evidence>
<feature type="signal peptide" evidence="1">
    <location>
        <begin position="1"/>
        <end position="21"/>
    </location>
</feature>
<organism evidence="2 3">
    <name type="scientific">Ilex paraguariensis</name>
    <name type="common">yerba mate</name>
    <dbReference type="NCBI Taxonomy" id="185542"/>
    <lineage>
        <taxon>Eukaryota</taxon>
        <taxon>Viridiplantae</taxon>
        <taxon>Streptophyta</taxon>
        <taxon>Embryophyta</taxon>
        <taxon>Tracheophyta</taxon>
        <taxon>Spermatophyta</taxon>
        <taxon>Magnoliopsida</taxon>
        <taxon>eudicotyledons</taxon>
        <taxon>Gunneridae</taxon>
        <taxon>Pentapetalae</taxon>
        <taxon>asterids</taxon>
        <taxon>campanulids</taxon>
        <taxon>Aquifoliales</taxon>
        <taxon>Aquifoliaceae</taxon>
        <taxon>Ilex</taxon>
    </lineage>
</organism>
<protein>
    <submittedName>
        <fullName evidence="2">Uncharacterized protein</fullName>
    </submittedName>
</protein>
<feature type="chain" id="PRO_5044848451" evidence="1">
    <location>
        <begin position="22"/>
        <end position="69"/>
    </location>
</feature>
<dbReference type="PANTHER" id="PTHR33294:SF5">
    <property type="entry name" value="AWPM-19-LIKE FAMILY PROTEIN"/>
    <property type="match status" value="1"/>
</dbReference>
<dbReference type="Pfam" id="PF05512">
    <property type="entry name" value="AWPM-19"/>
    <property type="match status" value="1"/>
</dbReference>
<evidence type="ECO:0000313" key="3">
    <source>
        <dbReference type="Proteomes" id="UP001642360"/>
    </source>
</evidence>
<keyword evidence="3" id="KW-1185">Reference proteome</keyword>
<sequence length="69" mass="7494">LRGNPATEFFLTFALLAAVLGTVSKFAGGTHLRLWRNDSLAAAGSLSDGTFSKYSKMKTRVFGVINSYY</sequence>
<dbReference type="InterPro" id="IPR008390">
    <property type="entry name" value="AWPM-19"/>
</dbReference>
<dbReference type="AlphaFoldDB" id="A0ABC8TC51"/>
<reference evidence="2 3" key="1">
    <citation type="submission" date="2024-02" db="EMBL/GenBank/DDBJ databases">
        <authorList>
            <person name="Vignale AGUSTIN F."/>
            <person name="Sosa J E."/>
            <person name="Modenutti C."/>
        </authorList>
    </citation>
    <scope>NUCLEOTIDE SEQUENCE [LARGE SCALE GENOMIC DNA]</scope>
</reference>
<keyword evidence="1" id="KW-0732">Signal</keyword>
<name>A0ABC8TC51_9AQUA</name>
<gene>
    <name evidence="2" type="ORF">ILEXP_LOCUS36245</name>
</gene>